<keyword evidence="3" id="KW-1185">Reference proteome</keyword>
<dbReference type="KEGG" id="pnl:PNK_1218"/>
<dbReference type="PANTHER" id="PTHR35983">
    <property type="entry name" value="UPF0166 PROTEIN TM_0021"/>
    <property type="match status" value="1"/>
</dbReference>
<reference evidence="3" key="1">
    <citation type="submission" date="2015-09" db="EMBL/GenBank/DDBJ databases">
        <authorList>
            <person name="Bertelli C."/>
        </authorList>
    </citation>
    <scope>NUCLEOTIDE SEQUENCE [LARGE SCALE GENOMIC DNA]</scope>
    <source>
        <strain evidence="3">KNic</strain>
    </source>
</reference>
<dbReference type="InterPro" id="IPR015867">
    <property type="entry name" value="N-reg_PII/ATP_PRibTrfase_C"/>
</dbReference>
<dbReference type="InParanoid" id="A0A0U5ERP6"/>
<dbReference type="Gene3D" id="3.30.70.120">
    <property type="match status" value="1"/>
</dbReference>
<dbReference type="PANTHER" id="PTHR35983:SF1">
    <property type="entry name" value="UPF0166 PROTEIN TM_0021"/>
    <property type="match status" value="1"/>
</dbReference>
<organism evidence="2 3">
    <name type="scientific">Candidatus Protochlamydia naegleriophila</name>
    <dbReference type="NCBI Taxonomy" id="389348"/>
    <lineage>
        <taxon>Bacteria</taxon>
        <taxon>Pseudomonadati</taxon>
        <taxon>Chlamydiota</taxon>
        <taxon>Chlamydiia</taxon>
        <taxon>Parachlamydiales</taxon>
        <taxon>Parachlamydiaceae</taxon>
        <taxon>Candidatus Protochlamydia</taxon>
    </lineage>
</organism>
<name>A0A0U5ERP6_9BACT</name>
<accession>A0A0U5ERP6</accession>
<proteinExistence type="inferred from homology"/>
<dbReference type="EMBL" id="LN879502">
    <property type="protein sequence ID" value="CUI16835.1"/>
    <property type="molecule type" value="Genomic_DNA"/>
</dbReference>
<dbReference type="InterPro" id="IPR003793">
    <property type="entry name" value="UPF0166"/>
</dbReference>
<evidence type="ECO:0000313" key="2">
    <source>
        <dbReference type="EMBL" id="CUI16835.1"/>
    </source>
</evidence>
<comment type="similarity">
    <text evidence="1">Belongs to the UPF0166 family.</text>
</comment>
<dbReference type="Pfam" id="PF02641">
    <property type="entry name" value="DUF190"/>
    <property type="match status" value="1"/>
</dbReference>
<dbReference type="SUPFAM" id="SSF54913">
    <property type="entry name" value="GlnB-like"/>
    <property type="match status" value="1"/>
</dbReference>
<dbReference type="InterPro" id="IPR011322">
    <property type="entry name" value="N-reg_PII-like_a/b"/>
</dbReference>
<evidence type="ECO:0000256" key="1">
    <source>
        <dbReference type="ARBA" id="ARBA00010554"/>
    </source>
</evidence>
<gene>
    <name evidence="2" type="ORF">PNK_1218</name>
</gene>
<dbReference type="Proteomes" id="UP000069902">
    <property type="component" value="Chromosome cPNK"/>
</dbReference>
<dbReference type="STRING" id="389348.PNK_1218"/>
<dbReference type="AlphaFoldDB" id="A0A0U5ERP6"/>
<dbReference type="PATRIC" id="fig|389348.3.peg.1350"/>
<protein>
    <submittedName>
        <fullName evidence="2">Uncharacterized protein</fullName>
    </submittedName>
</protein>
<evidence type="ECO:0000313" key="3">
    <source>
        <dbReference type="Proteomes" id="UP000069902"/>
    </source>
</evidence>
<sequence>MNGYQLKFYMHENRKHRGILLYEWLIEKAKEMGIHGGSVFRAIAGFGRHGIIHEEHFFELASNIPVETVFILTEEECSNFISILKSEKLNIFFVKIPVEFGVLNGNE</sequence>
<dbReference type="RefSeq" id="WP_059060944.1">
    <property type="nucleotide sequence ID" value="NZ_LN879502.1"/>
</dbReference>